<dbReference type="InterPro" id="IPR015867">
    <property type="entry name" value="N-reg_PII/ATP_PRibTrfase_C"/>
</dbReference>
<dbReference type="Proteomes" id="UP000247792">
    <property type="component" value="Unassembled WGS sequence"/>
</dbReference>
<dbReference type="GO" id="GO:0010038">
    <property type="term" value="P:response to metal ion"/>
    <property type="evidence" value="ECO:0007669"/>
    <property type="project" value="InterPro"/>
</dbReference>
<dbReference type="GO" id="GO:0005507">
    <property type="term" value="F:copper ion binding"/>
    <property type="evidence" value="ECO:0007669"/>
    <property type="project" value="TreeGrafter"/>
</dbReference>
<sequence>MDNDNVILVLTNLPDRETAKKLASLIVTEKLAACVNISADILSIYNWDGEQQADTEVQLMIKTRQACYAGLEALIIAQHPYDLPEIIAIPLVAGLPAYLDWVRKETETP</sequence>
<gene>
    <name evidence="2" type="ORF">DFR42_10531</name>
</gene>
<dbReference type="Gene3D" id="3.30.70.120">
    <property type="match status" value="1"/>
</dbReference>
<evidence type="ECO:0000313" key="3">
    <source>
        <dbReference type="Proteomes" id="UP000247792"/>
    </source>
</evidence>
<dbReference type="InterPro" id="IPR011322">
    <property type="entry name" value="N-reg_PII-like_a/b"/>
</dbReference>
<protein>
    <submittedName>
        <fullName evidence="2">Uncharacterized protein involved in tolerance to divalent cations</fullName>
    </submittedName>
</protein>
<dbReference type="RefSeq" id="WP_110255936.1">
    <property type="nucleotide sequence ID" value="NZ_QJKB01000005.1"/>
</dbReference>
<dbReference type="EMBL" id="QJKB01000005">
    <property type="protein sequence ID" value="PXX42373.1"/>
    <property type="molecule type" value="Genomic_DNA"/>
</dbReference>
<dbReference type="SUPFAM" id="SSF54913">
    <property type="entry name" value="GlnB-like"/>
    <property type="match status" value="1"/>
</dbReference>
<proteinExistence type="inferred from homology"/>
<keyword evidence="3" id="KW-1185">Reference proteome</keyword>
<reference evidence="2 3" key="1">
    <citation type="submission" date="2018-05" db="EMBL/GenBank/DDBJ databases">
        <title>Genomic Encyclopedia of Type Strains, Phase IV (KMG-IV): sequencing the most valuable type-strain genomes for metagenomic binning, comparative biology and taxonomic classification.</title>
        <authorList>
            <person name="Goeker M."/>
        </authorList>
    </citation>
    <scope>NUCLEOTIDE SEQUENCE [LARGE SCALE GENOMIC DNA]</scope>
    <source>
        <strain evidence="2 3">DSM 19792</strain>
    </source>
</reference>
<dbReference type="PANTHER" id="PTHR23419:SF8">
    <property type="entry name" value="FI09726P"/>
    <property type="match status" value="1"/>
</dbReference>
<evidence type="ECO:0000256" key="1">
    <source>
        <dbReference type="ARBA" id="ARBA00010169"/>
    </source>
</evidence>
<comment type="caution">
    <text evidence="2">The sequence shown here is derived from an EMBL/GenBank/DDBJ whole genome shotgun (WGS) entry which is preliminary data.</text>
</comment>
<organism evidence="2 3">
    <name type="scientific">Undibacterium pigrum</name>
    <dbReference type="NCBI Taxonomy" id="401470"/>
    <lineage>
        <taxon>Bacteria</taxon>
        <taxon>Pseudomonadati</taxon>
        <taxon>Pseudomonadota</taxon>
        <taxon>Betaproteobacteria</taxon>
        <taxon>Burkholderiales</taxon>
        <taxon>Oxalobacteraceae</taxon>
        <taxon>Undibacterium</taxon>
    </lineage>
</organism>
<accession>A0A318J4P4</accession>
<name>A0A318J4P4_9BURK</name>
<dbReference type="InterPro" id="IPR004323">
    <property type="entry name" value="Ion_tolerance_CutA"/>
</dbReference>
<dbReference type="PANTHER" id="PTHR23419">
    <property type="entry name" value="DIVALENT CATION TOLERANCE CUTA-RELATED"/>
    <property type="match status" value="1"/>
</dbReference>
<dbReference type="OrthoDB" id="37622at2"/>
<evidence type="ECO:0000313" key="2">
    <source>
        <dbReference type="EMBL" id="PXX42373.1"/>
    </source>
</evidence>
<dbReference type="AlphaFoldDB" id="A0A318J4P4"/>
<dbReference type="Pfam" id="PF03091">
    <property type="entry name" value="CutA1"/>
    <property type="match status" value="1"/>
</dbReference>
<comment type="similarity">
    <text evidence="1">Belongs to the CutA family.</text>
</comment>